<feature type="compositionally biased region" description="Low complexity" evidence="2">
    <location>
        <begin position="72"/>
        <end position="86"/>
    </location>
</feature>
<evidence type="ECO:0000256" key="2">
    <source>
        <dbReference type="SAM" id="MobiDB-lite"/>
    </source>
</evidence>
<evidence type="ECO:0000313" key="4">
    <source>
        <dbReference type="Proteomes" id="UP001333110"/>
    </source>
</evidence>
<protein>
    <submittedName>
        <fullName evidence="3">Uncharacterized protein</fullName>
    </submittedName>
</protein>
<feature type="region of interest" description="Disordered" evidence="2">
    <location>
        <begin position="16"/>
        <end position="37"/>
    </location>
</feature>
<name>A0AAN7NTJ3_MYCAM</name>
<dbReference type="GO" id="GO:0008194">
    <property type="term" value="F:UDP-glycosyltransferase activity"/>
    <property type="evidence" value="ECO:0007669"/>
    <property type="project" value="InterPro"/>
</dbReference>
<dbReference type="SUPFAM" id="SSF53756">
    <property type="entry name" value="UDP-Glycosyltransferase/glycogen phosphorylase"/>
    <property type="match status" value="1"/>
</dbReference>
<sequence>MDTDGGVWAQPRALEMARGQGTRGQAEGTASGREGGETLEQVAQRGCGCPIPASVQGQHQRKEMFSQEIHTSAPSASPMPSSVSSSPKKEQIIKFFPPLKADKQGQLSAAITRIVPVGPQSHRQQPCRPNIPPSRYSPPAQPFSLEVVHSYPGIPQLYGGKLLVVPMDGSHWLSMRQVVEKLTKRGHEVVVVIPEALELQNIWKTPTKVLIYRCKNLFSIRETMQYLDQQIPFPCAEIRKALLLAASFPQKSYSNTDYNKSLDDVSGPTPSQSRANLEHIAY</sequence>
<dbReference type="EMBL" id="JAUNZN010000008">
    <property type="protein sequence ID" value="KAK4817716.1"/>
    <property type="molecule type" value="Genomic_DNA"/>
</dbReference>
<keyword evidence="4" id="KW-1185">Reference proteome</keyword>
<feature type="region of interest" description="Disordered" evidence="2">
    <location>
        <begin position="58"/>
        <end position="89"/>
    </location>
</feature>
<reference evidence="3 4" key="1">
    <citation type="journal article" date="2023" name="J. Hered.">
        <title>Chromosome-level genome of the wood stork (Mycteria americana) provides insight into avian chromosome evolution.</title>
        <authorList>
            <person name="Flamio R. Jr."/>
            <person name="Ramstad K.M."/>
        </authorList>
    </citation>
    <scope>NUCLEOTIDE SEQUENCE [LARGE SCALE GENOMIC DNA]</scope>
    <source>
        <strain evidence="3">JAX WOST 10</strain>
    </source>
</reference>
<gene>
    <name evidence="3" type="ORF">QYF61_026406</name>
</gene>
<dbReference type="Pfam" id="PF00201">
    <property type="entry name" value="UDPGT"/>
    <property type="match status" value="1"/>
</dbReference>
<dbReference type="InterPro" id="IPR002213">
    <property type="entry name" value="UDP_glucos_trans"/>
</dbReference>
<keyword evidence="1" id="KW-0808">Transferase</keyword>
<evidence type="ECO:0000313" key="3">
    <source>
        <dbReference type="EMBL" id="KAK4817716.1"/>
    </source>
</evidence>
<dbReference type="AlphaFoldDB" id="A0AAN7NTJ3"/>
<dbReference type="Proteomes" id="UP001333110">
    <property type="component" value="Unassembled WGS sequence"/>
</dbReference>
<organism evidence="3 4">
    <name type="scientific">Mycteria americana</name>
    <name type="common">Wood stork</name>
    <dbReference type="NCBI Taxonomy" id="33587"/>
    <lineage>
        <taxon>Eukaryota</taxon>
        <taxon>Metazoa</taxon>
        <taxon>Chordata</taxon>
        <taxon>Craniata</taxon>
        <taxon>Vertebrata</taxon>
        <taxon>Euteleostomi</taxon>
        <taxon>Archelosauria</taxon>
        <taxon>Archosauria</taxon>
        <taxon>Dinosauria</taxon>
        <taxon>Saurischia</taxon>
        <taxon>Theropoda</taxon>
        <taxon>Coelurosauria</taxon>
        <taxon>Aves</taxon>
        <taxon>Neognathae</taxon>
        <taxon>Neoaves</taxon>
        <taxon>Aequornithes</taxon>
        <taxon>Ciconiiformes</taxon>
        <taxon>Ciconiidae</taxon>
        <taxon>Mycteria</taxon>
    </lineage>
</organism>
<proteinExistence type="predicted"/>
<comment type="caution">
    <text evidence="3">The sequence shown here is derived from an EMBL/GenBank/DDBJ whole genome shotgun (WGS) entry which is preliminary data.</text>
</comment>
<accession>A0AAN7NTJ3</accession>
<evidence type="ECO:0000256" key="1">
    <source>
        <dbReference type="ARBA" id="ARBA00022679"/>
    </source>
</evidence>